<dbReference type="Pfam" id="PF26292">
    <property type="entry name" value="PUA_elF2D"/>
    <property type="match status" value="1"/>
</dbReference>
<proteinExistence type="predicted"/>
<feature type="compositionally biased region" description="Basic and acidic residues" evidence="2">
    <location>
        <begin position="369"/>
        <end position="379"/>
    </location>
</feature>
<dbReference type="SUPFAM" id="SSF55159">
    <property type="entry name" value="eIF1-like"/>
    <property type="match status" value="1"/>
</dbReference>
<dbReference type="InterPro" id="IPR041366">
    <property type="entry name" value="Pre-PUA"/>
</dbReference>
<evidence type="ECO:0000256" key="1">
    <source>
        <dbReference type="ARBA" id="ARBA00022490"/>
    </source>
</evidence>
<gene>
    <name evidence="4" type="ORF">Cvel_21343.t2.CR1</name>
</gene>
<dbReference type="InterPro" id="IPR001950">
    <property type="entry name" value="SUI1"/>
</dbReference>
<keyword evidence="1" id="KW-0963">Cytoplasm</keyword>
<dbReference type="Pfam" id="PF17832">
    <property type="entry name" value="Pre-PUA"/>
    <property type="match status" value="1"/>
</dbReference>
<dbReference type="PROSITE" id="PS50890">
    <property type="entry name" value="PUA"/>
    <property type="match status" value="1"/>
</dbReference>
<feature type="region of interest" description="Disordered" evidence="2">
    <location>
        <begin position="582"/>
        <end position="609"/>
    </location>
</feature>
<feature type="compositionally biased region" description="Acidic residues" evidence="2">
    <location>
        <begin position="193"/>
        <end position="207"/>
    </location>
</feature>
<feature type="compositionally biased region" description="Low complexity" evidence="2">
    <location>
        <begin position="297"/>
        <end position="306"/>
    </location>
</feature>
<reference evidence="4" key="1">
    <citation type="submission" date="2014-11" db="EMBL/GenBank/DDBJ databases">
        <authorList>
            <person name="Otto D Thomas"/>
            <person name="Naeem Raeece"/>
        </authorList>
    </citation>
    <scope>NUCLEOTIDE SEQUENCE</scope>
</reference>
<dbReference type="VEuPathDB" id="CryptoDB:Cvel_21343"/>
<feature type="region of interest" description="Disordered" evidence="2">
    <location>
        <begin position="404"/>
        <end position="443"/>
    </location>
</feature>
<dbReference type="Pfam" id="PF01253">
    <property type="entry name" value="SUI1"/>
    <property type="match status" value="1"/>
</dbReference>
<dbReference type="NCBIfam" id="TIGR00451">
    <property type="entry name" value="unchar_dom_2"/>
    <property type="match status" value="1"/>
</dbReference>
<dbReference type="InterPro" id="IPR004521">
    <property type="entry name" value="Uncharacterised_CHP00451"/>
</dbReference>
<dbReference type="PANTHER" id="PTHR12217">
    <property type="entry name" value="EUKARYOTIC TRANSLATION INITIATION FACTOR 2D"/>
    <property type="match status" value="1"/>
</dbReference>
<accession>A0A0G4GD43</accession>
<dbReference type="InterPro" id="IPR036877">
    <property type="entry name" value="SUI1_dom_sf"/>
</dbReference>
<feature type="compositionally biased region" description="Pro residues" evidence="2">
    <location>
        <begin position="231"/>
        <end position="243"/>
    </location>
</feature>
<evidence type="ECO:0000313" key="4">
    <source>
        <dbReference type="EMBL" id="CEM27116.1"/>
    </source>
</evidence>
<feature type="domain" description="SUI1" evidence="3">
    <location>
        <begin position="738"/>
        <end position="798"/>
    </location>
</feature>
<dbReference type="GO" id="GO:0001731">
    <property type="term" value="P:formation of translation preinitiation complex"/>
    <property type="evidence" value="ECO:0007669"/>
    <property type="project" value="InterPro"/>
</dbReference>
<feature type="region of interest" description="Disordered" evidence="2">
    <location>
        <begin position="352"/>
        <end position="382"/>
    </location>
</feature>
<feature type="compositionally biased region" description="Basic and acidic residues" evidence="2">
    <location>
        <begin position="252"/>
        <end position="262"/>
    </location>
</feature>
<dbReference type="InterPro" id="IPR048248">
    <property type="entry name" value="PUA_eIF2d-like"/>
</dbReference>
<sequence>MFKKPLSLQAQNKLGKKDVKGLKTRLLSAFPHARPESLESVLSTSNMTMAKLSGSRHTLYFNGDDPVLLDLDGEIVPTVYGLWRAPDLLPSFVVHPPVSKFVLNGADLMLPGCVRPFGFSGLKRGQLRAVRVQGNPMPFAVGRSQISEGDAAVTGRGRALESLHWFGDCLWKEGPLSVPNSGFAAGCVSPIEEGGEGEETEEGDDDAETKTRNGKGEEGEKENRSSSPGPSLSPSPPPAPGWGPVPGAESGSEERDAGEGRESLAGGKGRSAEEDEEFPSLGAAVGVGMQGDHKKGGSSSSSSSSAGGAGGSGGPVGGGGVEEAEVEGEVGEDDEEEDVVFLSLHNNGMGIGIGGGGVDENVEQDGGGDGERLAEGEQEREGEDAALYDLSLDNDISSCIQTTASSAGHEAAAREKESSKSKKQRQREEREEAEAEAGSVPEVTLSLEQTDEFMLFCLLEIISEKEAERQKAGQKFLSWSFPLDVSVVFGEMKKVAPRVSFHPQLLMAWKDMGAEMNKIVGRQDAAPEGRLMASCLDPKRSSGKKTGKWFELAAKKWGFLQVKSLKNTVVITSVDTNHAEVRGYRPAPPIPAGSRGLPGSSQQSTRAPAAGGPLSLLRILQLYKPPKGLEPVFAACAKDYRKGTLFDAAQSREILQKYLKEKVKKQESGLSPSAVSVDELVASEVLGKAQAHVRVVEKRDLFVKFIQKLCPSYIILKPDEQLKPHNPPPIRKGNPPKIVVRVEDRQGGKKHTTTIANFEHFNLEAEKMCEVLSKKFASSATVTEHQEWPQSQVVKLAGAVGPQSVLALRDLFKVPTAFVDLQDKTRSAVGPQSVLALRDLFKVPTAFVDLQDKTRSGKKPK</sequence>
<dbReference type="PROSITE" id="PS50296">
    <property type="entry name" value="SUI1"/>
    <property type="match status" value="1"/>
</dbReference>
<dbReference type="Gene3D" id="3.10.400.20">
    <property type="match status" value="1"/>
</dbReference>
<feature type="compositionally biased region" description="Basic and acidic residues" evidence="2">
    <location>
        <begin position="208"/>
        <end position="224"/>
    </location>
</feature>
<dbReference type="EMBL" id="CDMZ01001095">
    <property type="protein sequence ID" value="CEM27116.1"/>
    <property type="molecule type" value="Genomic_DNA"/>
</dbReference>
<protein>
    <recommendedName>
        <fullName evidence="3">SUI1 domain-containing protein</fullName>
    </recommendedName>
</protein>
<dbReference type="InterPro" id="IPR015947">
    <property type="entry name" value="PUA-like_sf"/>
</dbReference>
<name>A0A0G4GD43_9ALVE</name>
<feature type="region of interest" description="Disordered" evidence="2">
    <location>
        <begin position="187"/>
        <end position="340"/>
    </location>
</feature>
<feature type="compositionally biased region" description="Acidic residues" evidence="2">
    <location>
        <begin position="322"/>
        <end position="339"/>
    </location>
</feature>
<dbReference type="AlphaFoldDB" id="A0A0G4GD43"/>
<dbReference type="PhylomeDB" id="A0A0G4GD43"/>
<dbReference type="GO" id="GO:0003743">
    <property type="term" value="F:translation initiation factor activity"/>
    <property type="evidence" value="ECO:0007669"/>
    <property type="project" value="InterPro"/>
</dbReference>
<evidence type="ECO:0000256" key="2">
    <source>
        <dbReference type="SAM" id="MobiDB-lite"/>
    </source>
</evidence>
<dbReference type="PANTHER" id="PTHR12217:SF4">
    <property type="entry name" value="EUKARYOTIC TRANSLATION INITIATION FACTOR 2D"/>
    <property type="match status" value="1"/>
</dbReference>
<dbReference type="SUPFAM" id="SSF88697">
    <property type="entry name" value="PUA domain-like"/>
    <property type="match status" value="1"/>
</dbReference>
<evidence type="ECO:0000259" key="3">
    <source>
        <dbReference type="PROSITE" id="PS50296"/>
    </source>
</evidence>
<organism evidence="4">
    <name type="scientific">Chromera velia CCMP2878</name>
    <dbReference type="NCBI Taxonomy" id="1169474"/>
    <lineage>
        <taxon>Eukaryota</taxon>
        <taxon>Sar</taxon>
        <taxon>Alveolata</taxon>
        <taxon>Colpodellida</taxon>
        <taxon>Chromeraceae</taxon>
        <taxon>Chromera</taxon>
    </lineage>
</organism>
<dbReference type="CDD" id="cd21156">
    <property type="entry name" value="PUA_eIF2d-like"/>
    <property type="match status" value="1"/>
</dbReference>
<dbReference type="GO" id="GO:0003723">
    <property type="term" value="F:RNA binding"/>
    <property type="evidence" value="ECO:0007669"/>
    <property type="project" value="InterPro"/>
</dbReference>
<feature type="compositionally biased region" description="Gly residues" evidence="2">
    <location>
        <begin position="307"/>
        <end position="321"/>
    </location>
</feature>
<dbReference type="Gene3D" id="3.30.780.10">
    <property type="entry name" value="SUI1-like domain"/>
    <property type="match status" value="1"/>
</dbReference>
<feature type="compositionally biased region" description="Basic and acidic residues" evidence="2">
    <location>
        <begin position="411"/>
        <end position="430"/>
    </location>
</feature>
<dbReference type="InterPro" id="IPR039757">
    <property type="entry name" value="EIF2D"/>
</dbReference>